<dbReference type="Proteomes" id="UP000631114">
    <property type="component" value="Unassembled WGS sequence"/>
</dbReference>
<evidence type="ECO:0000256" key="2">
    <source>
        <dbReference type="SAM" id="MobiDB-lite"/>
    </source>
</evidence>
<feature type="compositionally biased region" description="Polar residues" evidence="2">
    <location>
        <begin position="31"/>
        <end position="44"/>
    </location>
</feature>
<keyword evidence="1" id="KW-0863">Zinc-finger</keyword>
<dbReference type="FunFam" id="3.30.40.10:FF:000417">
    <property type="entry name" value="E3 ubiquitin ligase BIG BROTHER-related"/>
    <property type="match status" value="1"/>
</dbReference>
<dbReference type="Gene3D" id="3.30.40.10">
    <property type="entry name" value="Zinc/RING finger domain, C3HC4 (zinc finger)"/>
    <property type="match status" value="1"/>
</dbReference>
<feature type="domain" description="RING-type" evidence="3">
    <location>
        <begin position="233"/>
        <end position="270"/>
    </location>
</feature>
<keyword evidence="1" id="KW-0479">Metal-binding</keyword>
<feature type="compositionally biased region" description="Acidic residues" evidence="2">
    <location>
        <begin position="85"/>
        <end position="107"/>
    </location>
</feature>
<evidence type="ECO:0000259" key="3">
    <source>
        <dbReference type="PROSITE" id="PS50089"/>
    </source>
</evidence>
<sequence length="504" mass="56360">MENSKESNAEPKSNNNENPNSVTTEIEPESNRQTSRTPFTNLSQVDADMALARTLQEQERAYMMLRMNSGEGSDDYGSSVTGSYVEEEDFDDSNDDDDDDDDEEEDAFDVHENLEEEENEQVVEFDPSAFSSDEAFARALQDAEERELAVRLMALTGVNDITGWVADDTEDNDDNSQDTWEEVDPDELSYEELIALGEVVGTESRGLSADTIASLPSVTYKAQSNQDGSAEQCVICRLEYEDEDTLTVLSCKHSYHSECINNWLQINKVCAVVYLFLSGDKLVFNECFSCNEVVLQKGTVVFLLLVVELIPCLPLLRPPCYIREEGSRNLIGFRQPTSGVERSVLFAVPRFLLLRIDRSGNKKSSTLPVPVFVMVDLLGRDGHFEEALNLAATMPIEVCVEHSLVLVGTMEILIREKGVRKNPGCSLMEAEDGIIHELFAGDITHPKSKEIKEALEDLLQISFGLFTTTARIPIRIVKKLRVCEDFHTVMCGASLIMRREIVEG</sequence>
<proteinExistence type="predicted"/>
<dbReference type="SUPFAM" id="SSF57850">
    <property type="entry name" value="RING/U-box"/>
    <property type="match status" value="1"/>
</dbReference>
<dbReference type="Pfam" id="PF13639">
    <property type="entry name" value="zf-RING_2"/>
    <property type="match status" value="1"/>
</dbReference>
<accession>A0A835M9W9</accession>
<dbReference type="AlphaFoldDB" id="A0A835M9W9"/>
<dbReference type="GO" id="GO:0008270">
    <property type="term" value="F:zinc ion binding"/>
    <property type="evidence" value="ECO:0007669"/>
    <property type="project" value="UniProtKB-KW"/>
</dbReference>
<evidence type="ECO:0000313" key="4">
    <source>
        <dbReference type="EMBL" id="KAF9619179.1"/>
    </source>
</evidence>
<feature type="compositionally biased region" description="Low complexity" evidence="2">
    <location>
        <begin position="10"/>
        <end position="21"/>
    </location>
</feature>
<reference evidence="4 5" key="1">
    <citation type="submission" date="2020-10" db="EMBL/GenBank/DDBJ databases">
        <title>The Coptis chinensis genome and diversification of protoberbering-type alkaloids.</title>
        <authorList>
            <person name="Wang B."/>
            <person name="Shu S."/>
            <person name="Song C."/>
            <person name="Liu Y."/>
        </authorList>
    </citation>
    <scope>NUCLEOTIDE SEQUENCE [LARGE SCALE GENOMIC DNA]</scope>
    <source>
        <strain evidence="4">HL-2020</strain>
        <tissue evidence="4">Leaf</tissue>
    </source>
</reference>
<organism evidence="4 5">
    <name type="scientific">Coptis chinensis</name>
    <dbReference type="NCBI Taxonomy" id="261450"/>
    <lineage>
        <taxon>Eukaryota</taxon>
        <taxon>Viridiplantae</taxon>
        <taxon>Streptophyta</taxon>
        <taxon>Embryophyta</taxon>
        <taxon>Tracheophyta</taxon>
        <taxon>Spermatophyta</taxon>
        <taxon>Magnoliopsida</taxon>
        <taxon>Ranunculales</taxon>
        <taxon>Ranunculaceae</taxon>
        <taxon>Coptidoideae</taxon>
        <taxon>Coptis</taxon>
    </lineage>
</organism>
<dbReference type="OrthoDB" id="8062037at2759"/>
<dbReference type="InterPro" id="IPR001841">
    <property type="entry name" value="Znf_RING"/>
</dbReference>
<evidence type="ECO:0000256" key="1">
    <source>
        <dbReference type="PROSITE-ProRule" id="PRU00175"/>
    </source>
</evidence>
<keyword evidence="1" id="KW-0862">Zinc</keyword>
<dbReference type="PROSITE" id="PS50089">
    <property type="entry name" value="ZF_RING_2"/>
    <property type="match status" value="1"/>
</dbReference>
<comment type="caution">
    <text evidence="4">The sequence shown here is derived from an EMBL/GenBank/DDBJ whole genome shotgun (WGS) entry which is preliminary data.</text>
</comment>
<dbReference type="EMBL" id="JADFTS010000002">
    <property type="protein sequence ID" value="KAF9619179.1"/>
    <property type="molecule type" value="Genomic_DNA"/>
</dbReference>
<name>A0A835M9W9_9MAGN</name>
<dbReference type="InterPro" id="IPR046849">
    <property type="entry name" value="E2_motif"/>
</dbReference>
<dbReference type="InterPro" id="IPR013083">
    <property type="entry name" value="Znf_RING/FYVE/PHD"/>
</dbReference>
<dbReference type="PANTHER" id="PTHR47530:SF4">
    <property type="entry name" value="E3 UBIQUITIN LIGASE BIG BROTHER-RELATED"/>
    <property type="match status" value="1"/>
</dbReference>
<feature type="region of interest" description="Disordered" evidence="2">
    <location>
        <begin position="1"/>
        <end position="128"/>
    </location>
</feature>
<gene>
    <name evidence="4" type="ORF">IFM89_005733</name>
</gene>
<feature type="compositionally biased region" description="Acidic residues" evidence="2">
    <location>
        <begin position="114"/>
        <end position="123"/>
    </location>
</feature>
<dbReference type="Pfam" id="PF20430">
    <property type="entry name" value="Eplus_motif"/>
    <property type="match status" value="1"/>
</dbReference>
<dbReference type="InterPro" id="IPR043312">
    <property type="entry name" value="AtBBR-like"/>
</dbReference>
<dbReference type="PANTHER" id="PTHR47530">
    <property type="entry name" value="E3 UBIQUITIN LIGASE BIG BROTHER-RELATED"/>
    <property type="match status" value="1"/>
</dbReference>
<protein>
    <recommendedName>
        <fullName evidence="3">RING-type domain-containing protein</fullName>
    </recommendedName>
</protein>
<keyword evidence="5" id="KW-1185">Reference proteome</keyword>
<evidence type="ECO:0000313" key="5">
    <source>
        <dbReference type="Proteomes" id="UP000631114"/>
    </source>
</evidence>